<dbReference type="AlphaFoldDB" id="A0A0W0V3P2"/>
<dbReference type="Proteomes" id="UP000054761">
    <property type="component" value="Unassembled WGS sequence"/>
</dbReference>
<gene>
    <name evidence="2" type="ORF">Lisr_2430</name>
</gene>
<keyword evidence="1" id="KW-0812">Transmembrane</keyword>
<dbReference type="RefSeq" id="WP_131780750.1">
    <property type="nucleotide sequence ID" value="NZ_CAAAJA010000042.1"/>
</dbReference>
<name>A0A0W0V3P2_9GAMM</name>
<evidence type="ECO:0000313" key="3">
    <source>
        <dbReference type="Proteomes" id="UP000054761"/>
    </source>
</evidence>
<organism evidence="2 3">
    <name type="scientific">Legionella israelensis</name>
    <dbReference type="NCBI Taxonomy" id="454"/>
    <lineage>
        <taxon>Bacteria</taxon>
        <taxon>Pseudomonadati</taxon>
        <taxon>Pseudomonadota</taxon>
        <taxon>Gammaproteobacteria</taxon>
        <taxon>Legionellales</taxon>
        <taxon>Legionellaceae</taxon>
        <taxon>Legionella</taxon>
    </lineage>
</organism>
<dbReference type="PATRIC" id="fig|454.4.peg.2656"/>
<feature type="transmembrane region" description="Helical" evidence="1">
    <location>
        <begin position="6"/>
        <end position="30"/>
    </location>
</feature>
<dbReference type="STRING" id="454.Lisr_2430"/>
<reference evidence="2 3" key="1">
    <citation type="submission" date="2015-11" db="EMBL/GenBank/DDBJ databases">
        <title>Genomic analysis of 38 Legionella species identifies large and diverse effector repertoires.</title>
        <authorList>
            <person name="Burstein D."/>
            <person name="Amaro F."/>
            <person name="Zusman T."/>
            <person name="Lifshitz Z."/>
            <person name="Cohen O."/>
            <person name="Gilbert J.A."/>
            <person name="Pupko T."/>
            <person name="Shuman H.A."/>
            <person name="Segal G."/>
        </authorList>
    </citation>
    <scope>NUCLEOTIDE SEQUENCE [LARGE SCALE GENOMIC DNA]</scope>
    <source>
        <strain evidence="2 3">Bercovier 4</strain>
    </source>
</reference>
<evidence type="ECO:0000256" key="1">
    <source>
        <dbReference type="SAM" id="Phobius"/>
    </source>
</evidence>
<dbReference type="EMBL" id="LNYH01000148">
    <property type="protein sequence ID" value="KTD14722.1"/>
    <property type="molecule type" value="Genomic_DNA"/>
</dbReference>
<accession>A0A0W0V3P2</accession>
<keyword evidence="3" id="KW-1185">Reference proteome</keyword>
<keyword evidence="1" id="KW-1133">Transmembrane helix</keyword>
<comment type="caution">
    <text evidence="2">The sequence shown here is derived from an EMBL/GenBank/DDBJ whole genome shotgun (WGS) entry which is preliminary data.</text>
</comment>
<evidence type="ECO:0000313" key="2">
    <source>
        <dbReference type="EMBL" id="KTD14722.1"/>
    </source>
</evidence>
<keyword evidence="1" id="KW-0472">Membrane</keyword>
<sequence>MTAYSVAGILLAISALWMVIKFFLFIVILWQISAINKYKKPHPFLEQIAYRNHGWTIKDKQSYLFKEVRLLVNTDLFQLLLFSSDNDKKHIVIFKDQLNPTEYWQLQLFLQQIT</sequence>
<proteinExistence type="predicted"/>
<protein>
    <submittedName>
        <fullName evidence="2">Uncharacterized protein</fullName>
    </submittedName>
</protein>